<keyword evidence="3 6" id="KW-0067">ATP-binding</keyword>
<dbReference type="NCBIfam" id="TIGR00904">
    <property type="entry name" value="mreB"/>
    <property type="match status" value="1"/>
</dbReference>
<gene>
    <name evidence="6" type="primary">mreB</name>
    <name evidence="7" type="ORF">B9G79_10300</name>
</gene>
<protein>
    <recommendedName>
        <fullName evidence="6">Cell shape-determining protein MreB</fullName>
    </recommendedName>
</protein>
<dbReference type="PANTHER" id="PTHR42749:SF1">
    <property type="entry name" value="CELL SHAPE-DETERMINING PROTEIN MREB"/>
    <property type="match status" value="1"/>
</dbReference>
<dbReference type="Proteomes" id="UP000197003">
    <property type="component" value="Chromosome"/>
</dbReference>
<dbReference type="PANTHER" id="PTHR42749">
    <property type="entry name" value="CELL SHAPE-DETERMINING PROTEIN MREB"/>
    <property type="match status" value="1"/>
</dbReference>
<evidence type="ECO:0000256" key="4">
    <source>
        <dbReference type="ARBA" id="ARBA00022960"/>
    </source>
</evidence>
<dbReference type="CDD" id="cd10225">
    <property type="entry name" value="ASKHA_NBD_MreB-like"/>
    <property type="match status" value="1"/>
</dbReference>
<evidence type="ECO:0000313" key="8">
    <source>
        <dbReference type="Proteomes" id="UP000197003"/>
    </source>
</evidence>
<organism evidence="7 8">
    <name type="scientific">Bdellovibrio bacteriovorus</name>
    <dbReference type="NCBI Taxonomy" id="959"/>
    <lineage>
        <taxon>Bacteria</taxon>
        <taxon>Pseudomonadati</taxon>
        <taxon>Bdellovibrionota</taxon>
        <taxon>Bdellovibrionia</taxon>
        <taxon>Bdellovibrionales</taxon>
        <taxon>Pseudobdellovibrionaceae</taxon>
        <taxon>Bdellovibrio</taxon>
    </lineage>
</organism>
<feature type="binding site" evidence="6">
    <location>
        <begin position="169"/>
        <end position="171"/>
    </location>
    <ligand>
        <name>ATP</name>
        <dbReference type="ChEBI" id="CHEBI:30616"/>
    </ligand>
</feature>
<dbReference type="RefSeq" id="WP_088565431.1">
    <property type="nucleotide sequence ID" value="NZ_CP020946.1"/>
</dbReference>
<keyword evidence="1 6" id="KW-0963">Cytoplasm</keyword>
<proteinExistence type="inferred from homology"/>
<dbReference type="GO" id="GO:0000902">
    <property type="term" value="P:cell morphogenesis"/>
    <property type="evidence" value="ECO:0007669"/>
    <property type="project" value="InterPro"/>
</dbReference>
<dbReference type="Pfam" id="PF06723">
    <property type="entry name" value="MreB_Mbl"/>
    <property type="match status" value="1"/>
</dbReference>
<dbReference type="AlphaFoldDB" id="A0A1Z3N8Z0"/>
<feature type="binding site" evidence="6">
    <location>
        <begin position="217"/>
        <end position="220"/>
    </location>
    <ligand>
        <name>ATP</name>
        <dbReference type="ChEBI" id="CHEBI:30616"/>
    </ligand>
</feature>
<comment type="similarity">
    <text evidence="5 6">Belongs to the FtsA/MreB family.</text>
</comment>
<dbReference type="InterPro" id="IPR056546">
    <property type="entry name" value="MreB_MamK-like"/>
</dbReference>
<dbReference type="NCBIfam" id="NF010539">
    <property type="entry name" value="PRK13927.1"/>
    <property type="match status" value="1"/>
</dbReference>
<dbReference type="HAMAP" id="MF_02207">
    <property type="entry name" value="MreB"/>
    <property type="match status" value="1"/>
</dbReference>
<evidence type="ECO:0000256" key="2">
    <source>
        <dbReference type="ARBA" id="ARBA00022741"/>
    </source>
</evidence>
<keyword evidence="4 6" id="KW-0133">Cell shape</keyword>
<evidence type="ECO:0000256" key="1">
    <source>
        <dbReference type="ARBA" id="ARBA00022490"/>
    </source>
</evidence>
<accession>A0A1Z3N8Z0</accession>
<dbReference type="PRINTS" id="PR01652">
    <property type="entry name" value="SHAPEPROTEIN"/>
</dbReference>
<comment type="subcellular location">
    <subcellularLocation>
        <location evidence="6">Cytoplasm</location>
    </subcellularLocation>
    <text evidence="6">Membrane-associated.</text>
</comment>
<feature type="binding site" evidence="6">
    <location>
        <begin position="22"/>
        <end position="24"/>
    </location>
    <ligand>
        <name>ATP</name>
        <dbReference type="ChEBI" id="CHEBI:30616"/>
    </ligand>
</feature>
<comment type="function">
    <text evidence="6">Forms membrane-associated dynamic filaments that are essential for cell shape determination. Acts by regulating cell wall synthesis and cell elongation, and thus cell shape. A feedback loop between cell geometry and MreB localization may maintain elongated cell shape by targeting cell wall growth to regions of negative cell wall curvature.</text>
</comment>
<name>A0A1Z3N8Z0_BDEBC</name>
<sequence>MFSWFFKDETGTAADLYVDLGTANTLIAARGKGIILNEPSLIAYQQTSPGKKRVIAVGNDAKEKLANNPGSIFAQKPIRDGVIADFETSEVMLKHFLSQPGVKGAFSRPRVVVSLPYGVTEVEKKAVIESCKAAGAKEVYLIDEPMAAAIGSGLNVKSAEGNMIIDIGGGTTEVAVIALADIVYCEAARVGGHRLDDAIIDYFKKYKKLIISDTTAEYLKVTIGTAVPKKDIRSVTISGRDADTGMNRTMEVSSEDVGLAMNGCIQEVINAIHRALEHTPPELVSDIIERGITLAGGGALIRDFDLRIQNEVRLQVRIAEDPLTAIAKGGEAVLSDPELLDKIQLEV</sequence>
<reference evidence="7 8" key="1">
    <citation type="submission" date="2017-04" db="EMBL/GenBank/DDBJ databases">
        <title>Whole genome sequence of Bdellovibrio bacteriovorus strain SSB218315.</title>
        <authorList>
            <person name="Oyedara O."/>
            <person name="Rodriguez-Perez M.A."/>
        </authorList>
    </citation>
    <scope>NUCLEOTIDE SEQUENCE [LARGE SCALE GENOMIC DNA]</scope>
    <source>
        <strain evidence="7 8">SSB218315</strain>
    </source>
</reference>
<evidence type="ECO:0000256" key="5">
    <source>
        <dbReference type="ARBA" id="ARBA00023458"/>
    </source>
</evidence>
<dbReference type="GO" id="GO:0005737">
    <property type="term" value="C:cytoplasm"/>
    <property type="evidence" value="ECO:0007669"/>
    <property type="project" value="UniProtKB-SubCell"/>
</dbReference>
<dbReference type="InterPro" id="IPR004753">
    <property type="entry name" value="MreB"/>
</dbReference>
<evidence type="ECO:0000313" key="7">
    <source>
        <dbReference type="EMBL" id="ASD63929.1"/>
    </source>
</evidence>
<dbReference type="EMBL" id="CP020946">
    <property type="protein sequence ID" value="ASD63929.1"/>
    <property type="molecule type" value="Genomic_DNA"/>
</dbReference>
<keyword evidence="2 6" id="KW-0547">Nucleotide-binding</keyword>
<dbReference type="GO" id="GO:0008360">
    <property type="term" value="P:regulation of cell shape"/>
    <property type="evidence" value="ECO:0007669"/>
    <property type="project" value="UniProtKB-UniRule"/>
</dbReference>
<dbReference type="InterPro" id="IPR043129">
    <property type="entry name" value="ATPase_NBD"/>
</dbReference>
<dbReference type="OrthoDB" id="5289140at2"/>
<evidence type="ECO:0000256" key="6">
    <source>
        <dbReference type="HAMAP-Rule" id="MF_02207"/>
    </source>
</evidence>
<dbReference type="SUPFAM" id="SSF53067">
    <property type="entry name" value="Actin-like ATPase domain"/>
    <property type="match status" value="2"/>
</dbReference>
<feature type="binding site" evidence="6">
    <location>
        <begin position="297"/>
        <end position="300"/>
    </location>
    <ligand>
        <name>ATP</name>
        <dbReference type="ChEBI" id="CHEBI:30616"/>
    </ligand>
</feature>
<comment type="subunit">
    <text evidence="6">Forms polymers.</text>
</comment>
<evidence type="ECO:0000256" key="3">
    <source>
        <dbReference type="ARBA" id="ARBA00022840"/>
    </source>
</evidence>
<dbReference type="Gene3D" id="3.30.420.40">
    <property type="match status" value="3"/>
</dbReference>
<dbReference type="GO" id="GO:0005524">
    <property type="term" value="F:ATP binding"/>
    <property type="evidence" value="ECO:0007669"/>
    <property type="project" value="UniProtKB-KW"/>
</dbReference>